<evidence type="ECO:0000256" key="1">
    <source>
        <dbReference type="SAM" id="MobiDB-lite"/>
    </source>
</evidence>
<evidence type="ECO:0000313" key="4">
    <source>
        <dbReference type="Proteomes" id="UP000019772"/>
    </source>
</evidence>
<dbReference type="KEGG" id="psab:PSAB_13405"/>
<keyword evidence="4" id="KW-1185">Reference proteome</keyword>
<feature type="region of interest" description="Disordered" evidence="1">
    <location>
        <begin position="25"/>
        <end position="62"/>
    </location>
</feature>
<dbReference type="Proteomes" id="UP000019772">
    <property type="component" value="Chromosome"/>
</dbReference>
<keyword evidence="2" id="KW-0732">Signal</keyword>
<feature type="chain" id="PRO_5039461157" description="Lipoprotein" evidence="2">
    <location>
        <begin position="22"/>
        <end position="162"/>
    </location>
</feature>
<organism evidence="3 4">
    <name type="scientific">Paenibacillus sabinae T27</name>
    <dbReference type="NCBI Taxonomy" id="1268072"/>
    <lineage>
        <taxon>Bacteria</taxon>
        <taxon>Bacillati</taxon>
        <taxon>Bacillota</taxon>
        <taxon>Bacilli</taxon>
        <taxon>Bacillales</taxon>
        <taxon>Paenibacillaceae</taxon>
        <taxon>Paenibacillus</taxon>
    </lineage>
</organism>
<accession>X5A159</accession>
<feature type="compositionally biased region" description="Basic and acidic residues" evidence="1">
    <location>
        <begin position="32"/>
        <end position="49"/>
    </location>
</feature>
<dbReference type="EMBL" id="CP004078">
    <property type="protein sequence ID" value="AHV97599.1"/>
    <property type="molecule type" value="Genomic_DNA"/>
</dbReference>
<evidence type="ECO:0000313" key="3">
    <source>
        <dbReference type="EMBL" id="AHV97599.1"/>
    </source>
</evidence>
<sequence length="162" mass="17569">MKPKILIIIASVILIVLNLTACGSTQSTEPNHSQHAEETKPAETDHSQHVAETTPAASDGNQVSKAIEDELSGLTNLEKEVNNGDFKAASAVFEGMHDQFHTILAILKDKKGNAYVDKIHPKFDALEDAINKNDKDNALNLIKINRDALYTAAKDLGVALNQ</sequence>
<feature type="signal peptide" evidence="2">
    <location>
        <begin position="1"/>
        <end position="21"/>
    </location>
</feature>
<reference evidence="3 4" key="1">
    <citation type="journal article" date="2014" name="PLoS Genet.">
        <title>Comparative Genomic Analysis of N2-Fixing and Non-N2-Fixing Paenibacillus spp.: Organization, Evolution and Expression of the Nitrogen Fixation Genes.</title>
        <authorList>
            <person name="Xie J.B."/>
            <person name="Du Z."/>
            <person name="Bai L."/>
            <person name="Tian C."/>
            <person name="Zhang Y."/>
            <person name="Xie J.Y."/>
            <person name="Wang T."/>
            <person name="Liu X."/>
            <person name="Chen X."/>
            <person name="Cheng Q."/>
            <person name="Chen S."/>
            <person name="Li J."/>
        </authorList>
    </citation>
    <scope>NUCLEOTIDE SEQUENCE [LARGE SCALE GENOMIC DNA]</scope>
    <source>
        <strain evidence="3 4">T27</strain>
    </source>
</reference>
<protein>
    <recommendedName>
        <fullName evidence="5">Lipoprotein</fullName>
    </recommendedName>
</protein>
<evidence type="ECO:0000256" key="2">
    <source>
        <dbReference type="SAM" id="SignalP"/>
    </source>
</evidence>
<dbReference type="OrthoDB" id="2867621at2"/>
<evidence type="ECO:0008006" key="5">
    <source>
        <dbReference type="Google" id="ProtNLM"/>
    </source>
</evidence>
<dbReference type="PATRIC" id="fig|1268072.3.peg.2774"/>
<proteinExistence type="predicted"/>
<gene>
    <name evidence="3" type="ORF">PSAB_13405</name>
</gene>
<name>X5A159_9BACL</name>
<dbReference type="STRING" id="1268072.PSAB_13405"/>
<dbReference type="AlphaFoldDB" id="X5A159"/>
<dbReference type="RefSeq" id="WP_025335112.1">
    <property type="nucleotide sequence ID" value="NZ_CP004078.1"/>
</dbReference>
<dbReference type="HOGENOM" id="CLU_1633765_0_0_9"/>